<evidence type="ECO:0000256" key="3">
    <source>
        <dbReference type="ARBA" id="ARBA00023002"/>
    </source>
</evidence>
<sequence>MQRTNLHCDLLVAGGGLSGTCCALAAARLGARVILCQDRPVLGGNASSEIRMHIVGANGLHAGLADCLETREGGIIEEIRLEQAVRNPQRSPHLMDLMLYELCRAEPLAQPPGTVPLRLIY</sequence>
<dbReference type="AlphaFoldDB" id="A0A842HAU3"/>
<evidence type="ECO:0000256" key="4">
    <source>
        <dbReference type="ARBA" id="ARBA00023004"/>
    </source>
</evidence>
<dbReference type="InterPro" id="IPR036188">
    <property type="entry name" value="FAD/NAD-bd_sf"/>
</dbReference>
<dbReference type="SUPFAM" id="SSF51905">
    <property type="entry name" value="FAD/NAD(P)-binding domain"/>
    <property type="match status" value="1"/>
</dbReference>
<dbReference type="EMBL" id="JACHVB010000013">
    <property type="protein sequence ID" value="MBC2593485.1"/>
    <property type="molecule type" value="Genomic_DNA"/>
</dbReference>
<keyword evidence="7" id="KW-1185">Reference proteome</keyword>
<keyword evidence="3" id="KW-0560">Oxidoreductase</keyword>
<keyword evidence="2" id="KW-0479">Metal-binding</keyword>
<accession>A0A842HAU3</accession>
<dbReference type="GO" id="GO:0016491">
    <property type="term" value="F:oxidoreductase activity"/>
    <property type="evidence" value="ECO:0007669"/>
    <property type="project" value="UniProtKB-KW"/>
</dbReference>
<proteinExistence type="predicted"/>
<gene>
    <name evidence="6" type="ORF">H5P28_04345</name>
</gene>
<evidence type="ECO:0000256" key="5">
    <source>
        <dbReference type="ARBA" id="ARBA00023014"/>
    </source>
</evidence>
<dbReference type="RefSeq" id="WP_185674487.1">
    <property type="nucleotide sequence ID" value="NZ_JACHVB010000013.1"/>
</dbReference>
<evidence type="ECO:0000313" key="6">
    <source>
        <dbReference type="EMBL" id="MBC2593485.1"/>
    </source>
</evidence>
<dbReference type="GO" id="GO:0046872">
    <property type="term" value="F:metal ion binding"/>
    <property type="evidence" value="ECO:0007669"/>
    <property type="project" value="UniProtKB-KW"/>
</dbReference>
<protein>
    <submittedName>
        <fullName evidence="6">FAD-dependent oxidoreductase</fullName>
    </submittedName>
</protein>
<keyword evidence="5" id="KW-0411">Iron-sulfur</keyword>
<dbReference type="PANTHER" id="PTHR43498:SF1">
    <property type="entry name" value="COB--COM HETERODISULFIDE REDUCTASE IRON-SULFUR SUBUNIT A"/>
    <property type="match status" value="1"/>
</dbReference>
<dbReference type="InterPro" id="IPR039650">
    <property type="entry name" value="HdrA-like"/>
</dbReference>
<name>A0A842HAU3_9BACT</name>
<evidence type="ECO:0000256" key="2">
    <source>
        <dbReference type="ARBA" id="ARBA00022723"/>
    </source>
</evidence>
<keyword evidence="4" id="KW-0408">Iron</keyword>
<dbReference type="Proteomes" id="UP000546464">
    <property type="component" value="Unassembled WGS sequence"/>
</dbReference>
<organism evidence="6 7">
    <name type="scientific">Ruficoccus amylovorans</name>
    <dbReference type="NCBI Taxonomy" id="1804625"/>
    <lineage>
        <taxon>Bacteria</taxon>
        <taxon>Pseudomonadati</taxon>
        <taxon>Verrucomicrobiota</taxon>
        <taxon>Opitutia</taxon>
        <taxon>Puniceicoccales</taxon>
        <taxon>Cerasicoccaceae</taxon>
        <taxon>Ruficoccus</taxon>
    </lineage>
</organism>
<reference evidence="6 7" key="1">
    <citation type="submission" date="2020-07" db="EMBL/GenBank/DDBJ databases">
        <authorList>
            <person name="Feng X."/>
        </authorList>
    </citation>
    <scope>NUCLEOTIDE SEQUENCE [LARGE SCALE GENOMIC DNA]</scope>
    <source>
        <strain evidence="6 7">JCM31066</strain>
    </source>
</reference>
<dbReference type="Pfam" id="PF12831">
    <property type="entry name" value="FAD_oxidored"/>
    <property type="match status" value="1"/>
</dbReference>
<dbReference type="GO" id="GO:0051539">
    <property type="term" value="F:4 iron, 4 sulfur cluster binding"/>
    <property type="evidence" value="ECO:0007669"/>
    <property type="project" value="UniProtKB-KW"/>
</dbReference>
<evidence type="ECO:0000256" key="1">
    <source>
        <dbReference type="ARBA" id="ARBA00022485"/>
    </source>
</evidence>
<keyword evidence="1" id="KW-0004">4Fe-4S</keyword>
<evidence type="ECO:0000313" key="7">
    <source>
        <dbReference type="Proteomes" id="UP000546464"/>
    </source>
</evidence>
<dbReference type="Gene3D" id="3.50.50.60">
    <property type="entry name" value="FAD/NAD(P)-binding domain"/>
    <property type="match status" value="1"/>
</dbReference>
<comment type="caution">
    <text evidence="6">The sequence shown here is derived from an EMBL/GenBank/DDBJ whole genome shotgun (WGS) entry which is preliminary data.</text>
</comment>
<dbReference type="PANTHER" id="PTHR43498">
    <property type="entry name" value="FERREDOXIN:COB-COM HETERODISULFIDE REDUCTASE SUBUNIT A"/>
    <property type="match status" value="1"/>
</dbReference>